<dbReference type="RefSeq" id="WP_379929704.1">
    <property type="nucleotide sequence ID" value="NZ_JBHUMM010000025.1"/>
</dbReference>
<dbReference type="Pfam" id="PF01476">
    <property type="entry name" value="LysM"/>
    <property type="match status" value="1"/>
</dbReference>
<dbReference type="SUPFAM" id="SSF54106">
    <property type="entry name" value="LysM domain"/>
    <property type="match status" value="1"/>
</dbReference>
<dbReference type="SMART" id="SM01208">
    <property type="entry name" value="G5"/>
    <property type="match status" value="1"/>
</dbReference>
<dbReference type="InterPro" id="IPR050570">
    <property type="entry name" value="Cell_wall_metabolism_enzyme"/>
</dbReference>
<dbReference type="Pfam" id="PF07501">
    <property type="entry name" value="G5"/>
    <property type="match status" value="1"/>
</dbReference>
<dbReference type="PROSITE" id="PS51109">
    <property type="entry name" value="G5"/>
    <property type="match status" value="1"/>
</dbReference>
<dbReference type="SMART" id="SM00257">
    <property type="entry name" value="LysM"/>
    <property type="match status" value="1"/>
</dbReference>
<dbReference type="InterPro" id="IPR018392">
    <property type="entry name" value="LysM"/>
</dbReference>
<dbReference type="CDD" id="cd12797">
    <property type="entry name" value="M23_peptidase"/>
    <property type="match status" value="1"/>
</dbReference>
<dbReference type="EMBL" id="JBHUMM010000025">
    <property type="protein sequence ID" value="MFD2672181.1"/>
    <property type="molecule type" value="Genomic_DNA"/>
</dbReference>
<feature type="domain" description="LysM" evidence="3">
    <location>
        <begin position="272"/>
        <end position="316"/>
    </location>
</feature>
<dbReference type="InterPro" id="IPR011098">
    <property type="entry name" value="G5_dom"/>
</dbReference>
<proteinExistence type="predicted"/>
<dbReference type="Pfam" id="PF01551">
    <property type="entry name" value="Peptidase_M23"/>
    <property type="match status" value="1"/>
</dbReference>
<organism evidence="4 5">
    <name type="scientific">Marinicrinis sediminis</name>
    <dbReference type="NCBI Taxonomy" id="1652465"/>
    <lineage>
        <taxon>Bacteria</taxon>
        <taxon>Bacillati</taxon>
        <taxon>Bacillota</taxon>
        <taxon>Bacilli</taxon>
        <taxon>Bacillales</taxon>
        <taxon>Paenibacillaceae</taxon>
    </lineage>
</organism>
<evidence type="ECO:0000259" key="2">
    <source>
        <dbReference type="PROSITE" id="PS51109"/>
    </source>
</evidence>
<sequence>MNWMNKGKGWMKSILPKRKLNTNRAHDPNVEALNVQHVEPSKTAPSKWSAYKLRIGATAGALTILAGATYAGHEYVEANMNEVYEVYFQDELIGVASSEEKVLNHVEEVVDTVQSEHADVKLAFNDDGIDFKSERAFMAESDDALVLEKLEELIEPQAFGVELVVGDKVVGVFKTKAEANQVLESLKAKFTPASKPEAASDVKVLSASAEASGSQSADTGKTVNKLESVDFVEPVSVKEVEIDADKLDQPDILFSDSEQVKQKLETGNVKPVKYVVQEGDSISAIASRFDISKQVIYENNAWIVNDMIRVGDELDLTVLQPGLSVKTVETTQEVQEIQYQTQYEYDDNMKMGKTKVVQQGKDGKKLMTFRLTSVNGNLMEEELVGEEILVESVPAVIVKGTKVIKGEGTGNFAWPVKGGTLTSSYGMRWGSMHKGIDMVSKDKTILAADSGEVTFAGKKSGYGNAVIIDHKNGYQTLYAHLNKVSVSAGTKVEKGEQVGVMGNTGNSTGVHLHFEILKNGSYTNPLTYLN</sequence>
<dbReference type="InterPro" id="IPR011055">
    <property type="entry name" value="Dup_hybrid_motif"/>
</dbReference>
<evidence type="ECO:0000256" key="1">
    <source>
        <dbReference type="ARBA" id="ARBA00022729"/>
    </source>
</evidence>
<dbReference type="Gene3D" id="2.70.70.10">
    <property type="entry name" value="Glucose Permease (Domain IIA)"/>
    <property type="match status" value="1"/>
</dbReference>
<evidence type="ECO:0000313" key="5">
    <source>
        <dbReference type="Proteomes" id="UP001597497"/>
    </source>
</evidence>
<gene>
    <name evidence="4" type="ORF">ACFSUC_11270</name>
</gene>
<keyword evidence="5" id="KW-1185">Reference proteome</keyword>
<dbReference type="Proteomes" id="UP001597497">
    <property type="component" value="Unassembled WGS sequence"/>
</dbReference>
<evidence type="ECO:0000313" key="4">
    <source>
        <dbReference type="EMBL" id="MFD2672181.1"/>
    </source>
</evidence>
<dbReference type="InterPro" id="IPR036779">
    <property type="entry name" value="LysM_dom_sf"/>
</dbReference>
<dbReference type="PROSITE" id="PS51782">
    <property type="entry name" value="LYSM"/>
    <property type="match status" value="1"/>
</dbReference>
<keyword evidence="1" id="KW-0732">Signal</keyword>
<dbReference type="Gene3D" id="3.10.350.10">
    <property type="entry name" value="LysM domain"/>
    <property type="match status" value="1"/>
</dbReference>
<dbReference type="InterPro" id="IPR016047">
    <property type="entry name" value="M23ase_b-sheet_dom"/>
</dbReference>
<dbReference type="Gene3D" id="2.20.230.10">
    <property type="entry name" value="Resuscitation-promoting factor rpfb"/>
    <property type="match status" value="1"/>
</dbReference>
<dbReference type="SUPFAM" id="SSF51261">
    <property type="entry name" value="Duplicated hybrid motif"/>
    <property type="match status" value="1"/>
</dbReference>
<dbReference type="PANTHER" id="PTHR21666:SF270">
    <property type="entry name" value="MUREIN HYDROLASE ACTIVATOR ENVC"/>
    <property type="match status" value="1"/>
</dbReference>
<reference evidence="5" key="1">
    <citation type="journal article" date="2019" name="Int. J. Syst. Evol. Microbiol.">
        <title>The Global Catalogue of Microorganisms (GCM) 10K type strain sequencing project: providing services to taxonomists for standard genome sequencing and annotation.</title>
        <authorList>
            <consortium name="The Broad Institute Genomics Platform"/>
            <consortium name="The Broad Institute Genome Sequencing Center for Infectious Disease"/>
            <person name="Wu L."/>
            <person name="Ma J."/>
        </authorList>
    </citation>
    <scope>NUCLEOTIDE SEQUENCE [LARGE SCALE GENOMIC DNA]</scope>
    <source>
        <strain evidence="5">KCTC 33676</strain>
    </source>
</reference>
<dbReference type="CDD" id="cd00118">
    <property type="entry name" value="LysM"/>
    <property type="match status" value="1"/>
</dbReference>
<feature type="domain" description="G5" evidence="2">
    <location>
        <begin position="323"/>
        <end position="403"/>
    </location>
</feature>
<evidence type="ECO:0000259" key="3">
    <source>
        <dbReference type="PROSITE" id="PS51782"/>
    </source>
</evidence>
<name>A0ABW5RAV3_9BACL</name>
<dbReference type="PANTHER" id="PTHR21666">
    <property type="entry name" value="PEPTIDASE-RELATED"/>
    <property type="match status" value="1"/>
</dbReference>
<comment type="caution">
    <text evidence="4">The sequence shown here is derived from an EMBL/GenBank/DDBJ whole genome shotgun (WGS) entry which is preliminary data.</text>
</comment>
<protein>
    <submittedName>
        <fullName evidence="4">Peptidoglycan DD-metalloendopeptidase family protein</fullName>
    </submittedName>
</protein>
<accession>A0ABW5RAV3</accession>